<comment type="caution">
    <text evidence="2">The sequence shown here is derived from an EMBL/GenBank/DDBJ whole genome shotgun (WGS) entry which is preliminary data.</text>
</comment>
<name>A0A0L6CJ94_9MICO</name>
<organism evidence="2 3">
    <name type="scientific">Luteipulveratus halotolerans</name>
    <dbReference type="NCBI Taxonomy" id="1631356"/>
    <lineage>
        <taxon>Bacteria</taxon>
        <taxon>Bacillati</taxon>
        <taxon>Actinomycetota</taxon>
        <taxon>Actinomycetes</taxon>
        <taxon>Micrococcales</taxon>
        <taxon>Dermacoccaceae</taxon>
        <taxon>Luteipulveratus</taxon>
    </lineage>
</organism>
<evidence type="ECO:0000256" key="1">
    <source>
        <dbReference type="SAM" id="Phobius"/>
    </source>
</evidence>
<accession>A0A0L6CJ94</accession>
<dbReference type="OrthoDB" id="4862521at2"/>
<keyword evidence="1" id="KW-0812">Transmembrane</keyword>
<evidence type="ECO:0000313" key="2">
    <source>
        <dbReference type="EMBL" id="KNX37680.1"/>
    </source>
</evidence>
<feature type="transmembrane region" description="Helical" evidence="1">
    <location>
        <begin position="119"/>
        <end position="138"/>
    </location>
</feature>
<dbReference type="AlphaFoldDB" id="A0A0L6CJ94"/>
<feature type="transmembrane region" description="Helical" evidence="1">
    <location>
        <begin position="46"/>
        <end position="70"/>
    </location>
</feature>
<feature type="transmembrane region" description="Helical" evidence="1">
    <location>
        <begin position="21"/>
        <end position="40"/>
    </location>
</feature>
<gene>
    <name evidence="2" type="ORF">VV01_11865</name>
</gene>
<evidence type="ECO:0000313" key="3">
    <source>
        <dbReference type="Proteomes" id="UP000037397"/>
    </source>
</evidence>
<keyword evidence="3" id="KW-1185">Reference proteome</keyword>
<feature type="transmembrane region" description="Helical" evidence="1">
    <location>
        <begin position="91"/>
        <end position="113"/>
    </location>
</feature>
<dbReference type="RefSeq" id="WP_050670062.1">
    <property type="nucleotide sequence ID" value="NZ_LAIR01000002.1"/>
</dbReference>
<protein>
    <submittedName>
        <fullName evidence="2">Uncharacterized protein</fullName>
    </submittedName>
</protein>
<sequence>MSAATSTTTASTLRTLRLMSGAIISAVVVLAVVVCVTTGFEAPPAWMYAVGPVLAGVGFALATLLGYRVTVAEPGLDPRQQALRSQTDFRIGHMLRIALAEAPAILTLVLCYVAQPPTALPYLIGLPFFLAALWWHVWPSEALITRVAQRIERSGAPSYLREGLHRPATIGSSLPHL</sequence>
<keyword evidence="1" id="KW-0472">Membrane</keyword>
<proteinExistence type="predicted"/>
<dbReference type="Proteomes" id="UP000037397">
    <property type="component" value="Unassembled WGS sequence"/>
</dbReference>
<keyword evidence="1" id="KW-1133">Transmembrane helix</keyword>
<dbReference type="EMBL" id="LAIR01000002">
    <property type="protein sequence ID" value="KNX37680.1"/>
    <property type="molecule type" value="Genomic_DNA"/>
</dbReference>
<reference evidence="3" key="1">
    <citation type="submission" date="2015-03" db="EMBL/GenBank/DDBJ databases">
        <title>Luteipulveratus halotolerans sp. nov., a novel actinobacterium (Dermacoccaceae) from Sarawak, Malaysia.</title>
        <authorList>
            <person name="Juboi H."/>
            <person name="Basik A."/>
            <person name="Shamsul S.S."/>
            <person name="Arnold P."/>
            <person name="Schmitt E.K."/>
            <person name="Sanglier J.-J."/>
            <person name="Yeo T."/>
        </authorList>
    </citation>
    <scope>NUCLEOTIDE SEQUENCE [LARGE SCALE GENOMIC DNA]</scope>
    <source>
        <strain evidence="3">C296001</strain>
    </source>
</reference>